<dbReference type="STRING" id="398843.A3K89_06260"/>
<dbReference type="PROSITE" id="PS51257">
    <property type="entry name" value="PROKAR_LIPOPROTEIN"/>
    <property type="match status" value="1"/>
</dbReference>
<dbReference type="Proteomes" id="UP000198327">
    <property type="component" value="Unassembled WGS sequence"/>
</dbReference>
<dbReference type="SUPFAM" id="SSF56219">
    <property type="entry name" value="DNase I-like"/>
    <property type="match status" value="1"/>
</dbReference>
<dbReference type="AlphaFoldDB" id="A0A239N991"/>
<dbReference type="EMBL" id="FZOW01000033">
    <property type="protein sequence ID" value="SNT51496.1"/>
    <property type="molecule type" value="Genomic_DNA"/>
</dbReference>
<keyword evidence="4" id="KW-0269">Exonuclease</keyword>
<dbReference type="RefSeq" id="WP_089252686.1">
    <property type="nucleotide sequence ID" value="NZ_FZOW01000033.1"/>
</dbReference>
<keyword evidence="4" id="KW-0540">Nuclease</keyword>
<feature type="region of interest" description="Disordered" evidence="1">
    <location>
        <begin position="266"/>
        <end position="315"/>
    </location>
</feature>
<proteinExistence type="predicted"/>
<dbReference type="InterPro" id="IPR036691">
    <property type="entry name" value="Endo/exonu/phosph_ase_sf"/>
</dbReference>
<feature type="chain" id="PRO_5038982467" evidence="2">
    <location>
        <begin position="19"/>
        <end position="355"/>
    </location>
</feature>
<name>A0A239N991_9NOCA</name>
<evidence type="ECO:0000256" key="1">
    <source>
        <dbReference type="SAM" id="MobiDB-lite"/>
    </source>
</evidence>
<dbReference type="InterPro" id="IPR005135">
    <property type="entry name" value="Endo/exonuclease/phosphatase"/>
</dbReference>
<dbReference type="Pfam" id="PF03372">
    <property type="entry name" value="Exo_endo_phos"/>
    <property type="match status" value="1"/>
</dbReference>
<accession>A0A239N991</accession>
<evidence type="ECO:0000256" key="2">
    <source>
        <dbReference type="SAM" id="SignalP"/>
    </source>
</evidence>
<feature type="compositionally biased region" description="Polar residues" evidence="1">
    <location>
        <begin position="287"/>
        <end position="300"/>
    </location>
</feature>
<evidence type="ECO:0000313" key="4">
    <source>
        <dbReference type="EMBL" id="SNT51496.1"/>
    </source>
</evidence>
<evidence type="ECO:0000313" key="5">
    <source>
        <dbReference type="Proteomes" id="UP000198327"/>
    </source>
</evidence>
<protein>
    <submittedName>
        <fullName evidence="4">Metal-dependent hydrolase, endonuclease/exonuclease/phosphatase family</fullName>
    </submittedName>
</protein>
<dbReference type="Gene3D" id="3.60.10.10">
    <property type="entry name" value="Endonuclease/exonuclease/phosphatase"/>
    <property type="match status" value="1"/>
</dbReference>
<organism evidence="4 5">
    <name type="scientific">Rhodococcoides kyotonense</name>
    <dbReference type="NCBI Taxonomy" id="398843"/>
    <lineage>
        <taxon>Bacteria</taxon>
        <taxon>Bacillati</taxon>
        <taxon>Actinomycetota</taxon>
        <taxon>Actinomycetes</taxon>
        <taxon>Mycobacteriales</taxon>
        <taxon>Nocardiaceae</taxon>
        <taxon>Rhodococcoides</taxon>
    </lineage>
</organism>
<feature type="domain" description="Endonuclease/exonuclease/phosphatase" evidence="3">
    <location>
        <begin position="39"/>
        <end position="346"/>
    </location>
</feature>
<keyword evidence="4" id="KW-0378">Hydrolase</keyword>
<dbReference type="GO" id="GO:0004527">
    <property type="term" value="F:exonuclease activity"/>
    <property type="evidence" value="ECO:0007669"/>
    <property type="project" value="UniProtKB-KW"/>
</dbReference>
<keyword evidence="5" id="KW-1185">Reference proteome</keyword>
<gene>
    <name evidence="4" type="ORF">SAMN05421642_1333</name>
</gene>
<keyword evidence="2" id="KW-0732">Signal</keyword>
<dbReference type="GO" id="GO:0004519">
    <property type="term" value="F:endonuclease activity"/>
    <property type="evidence" value="ECO:0007669"/>
    <property type="project" value="UniProtKB-KW"/>
</dbReference>
<reference evidence="5" key="1">
    <citation type="submission" date="2017-06" db="EMBL/GenBank/DDBJ databases">
        <authorList>
            <person name="Varghese N."/>
            <person name="Submissions S."/>
        </authorList>
    </citation>
    <scope>NUCLEOTIDE SEQUENCE [LARGE SCALE GENOMIC DNA]</scope>
    <source>
        <strain evidence="5">JCM 23211</strain>
    </source>
</reference>
<evidence type="ECO:0000259" key="3">
    <source>
        <dbReference type="Pfam" id="PF03372"/>
    </source>
</evidence>
<dbReference type="OrthoDB" id="292013at2"/>
<keyword evidence="4" id="KW-0255">Endonuclease</keyword>
<sequence length="355" mass="37847">MKPVAGFVAVAVTAGVLAGCSSAESSPDAQNGPSTVRLATYNASLNRGEERQLATDLNGEDAQARAVADVIAENTPDVLLINEFDYSDQDVVDAFRENYLGGDYPYSFTAPVNTGVDSGLDLDSDGSVGGPGDAYGFGQFPGQYGMLVLSKYPIDTSAVRTFQNFLWKDMPESLLPRDYYGSNADALRLSSKSHWDVPVDVDGRTVHILASHPTPPSFDGPEDRNGKRNHDEIRLTADYISGENYLYDDNGTRGGLESGASFVVLGDQNSDPVDGDSVPGSIGQLLDNPSVQDPSPSSPENDTDTADFADPNPGNLRVDYALPSSDLTVTGSGVHWPAGVEHPSDHRLVWVDVEV</sequence>
<feature type="signal peptide" evidence="2">
    <location>
        <begin position="1"/>
        <end position="18"/>
    </location>
</feature>